<evidence type="ECO:0000313" key="3">
    <source>
        <dbReference type="Proteomes" id="UP000193411"/>
    </source>
</evidence>
<dbReference type="Proteomes" id="UP000193411">
    <property type="component" value="Unassembled WGS sequence"/>
</dbReference>
<accession>A0A1Y2HGP4</accession>
<protein>
    <recommendedName>
        <fullName evidence="4">Secreted protein</fullName>
    </recommendedName>
</protein>
<keyword evidence="3" id="KW-1185">Reference proteome</keyword>
<organism evidence="2 3">
    <name type="scientific">Catenaria anguillulae PL171</name>
    <dbReference type="NCBI Taxonomy" id="765915"/>
    <lineage>
        <taxon>Eukaryota</taxon>
        <taxon>Fungi</taxon>
        <taxon>Fungi incertae sedis</taxon>
        <taxon>Blastocladiomycota</taxon>
        <taxon>Blastocladiomycetes</taxon>
        <taxon>Blastocladiales</taxon>
        <taxon>Catenariaceae</taxon>
        <taxon>Catenaria</taxon>
    </lineage>
</organism>
<feature type="signal peptide" evidence="1">
    <location>
        <begin position="1"/>
        <end position="17"/>
    </location>
</feature>
<proteinExistence type="predicted"/>
<evidence type="ECO:0000256" key="1">
    <source>
        <dbReference type="SAM" id="SignalP"/>
    </source>
</evidence>
<name>A0A1Y2HGP4_9FUNG</name>
<sequence>MAWVVVLWTLPVPCGLALSSSIGPAQWQRGIWHRYTGLPVFLETGIKQNVNFVVLRVKMTEFGVLHIGQL</sequence>
<dbReference type="AlphaFoldDB" id="A0A1Y2HGP4"/>
<gene>
    <name evidence="2" type="ORF">BCR44DRAFT_41759</name>
</gene>
<evidence type="ECO:0008006" key="4">
    <source>
        <dbReference type="Google" id="ProtNLM"/>
    </source>
</evidence>
<dbReference type="EMBL" id="MCFL01000033">
    <property type="protein sequence ID" value="ORZ33715.1"/>
    <property type="molecule type" value="Genomic_DNA"/>
</dbReference>
<reference evidence="2 3" key="1">
    <citation type="submission" date="2016-07" db="EMBL/GenBank/DDBJ databases">
        <title>Pervasive Adenine N6-methylation of Active Genes in Fungi.</title>
        <authorList>
            <consortium name="DOE Joint Genome Institute"/>
            <person name="Mondo S.J."/>
            <person name="Dannebaum R.O."/>
            <person name="Kuo R.C."/>
            <person name="Labutti K."/>
            <person name="Haridas S."/>
            <person name="Kuo A."/>
            <person name="Salamov A."/>
            <person name="Ahrendt S.R."/>
            <person name="Lipzen A."/>
            <person name="Sullivan W."/>
            <person name="Andreopoulos W.B."/>
            <person name="Clum A."/>
            <person name="Lindquist E."/>
            <person name="Daum C."/>
            <person name="Ramamoorthy G.K."/>
            <person name="Gryganskyi A."/>
            <person name="Culley D."/>
            <person name="Magnuson J.K."/>
            <person name="James T.Y."/>
            <person name="O'Malley M.A."/>
            <person name="Stajich J.E."/>
            <person name="Spatafora J.W."/>
            <person name="Visel A."/>
            <person name="Grigoriev I.V."/>
        </authorList>
    </citation>
    <scope>NUCLEOTIDE SEQUENCE [LARGE SCALE GENOMIC DNA]</scope>
    <source>
        <strain evidence="2 3">PL171</strain>
    </source>
</reference>
<keyword evidence="1" id="KW-0732">Signal</keyword>
<feature type="chain" id="PRO_5012078980" description="Secreted protein" evidence="1">
    <location>
        <begin position="18"/>
        <end position="70"/>
    </location>
</feature>
<evidence type="ECO:0000313" key="2">
    <source>
        <dbReference type="EMBL" id="ORZ33715.1"/>
    </source>
</evidence>
<comment type="caution">
    <text evidence="2">The sequence shown here is derived from an EMBL/GenBank/DDBJ whole genome shotgun (WGS) entry which is preliminary data.</text>
</comment>